<dbReference type="RefSeq" id="XP_064856055.1">
    <property type="nucleotide sequence ID" value="XM_064999983.1"/>
</dbReference>
<comment type="caution">
    <text evidence="2">The sequence shown here is derived from an EMBL/GenBank/DDBJ whole genome shotgun (WGS) entry which is preliminary data.</text>
</comment>
<keyword evidence="1" id="KW-0472">Membrane</keyword>
<dbReference type="GeneID" id="90077048"/>
<evidence type="ECO:0000256" key="1">
    <source>
        <dbReference type="SAM" id="Phobius"/>
    </source>
</evidence>
<sequence>MVQDNEAKAAELFRSLTISQIREISHNLEVQSDEKTNELRTLVGSKYRSLLSTAENIMLMNKIVQDQDKKLSDLCELNDNQTGNLDKLLKNYHVFIDTNVLNTNKSNQNNEKSLRVAFLTLQSSIDGLVISVKNHLAKNLNFNPLIDVKLIHISKEFYVFEKLLVKIELNDKRNTLYQKFVRLKSQYLSFLSGLIIKSNSHSIEYLNNNAFITVLVSLILVLNLDLFGILKYYIDLKSKVLTNLFEHPAFVNLKNLSTFRNTLSYLYLSLTYLEVFFPDKYGSFPKTFLNQIIKNLNFQSSQFKANLKSKYASILNNFDGFDEFLSSCEFTYSMSNYKDQFSDESALMDIIKLWKSEIVNNFSKSFEKGLNYAIEHSSVRSGKTHKPFTRLIDLIKVTVKEFKSIHSSALTTLMLPNGDDLLKNLIIIWKTNITNILATQIDQIMSVSKSMATYLHTQPITEYSNEGLWSTAENDMQIKDVNAYLLKVSSLTSMNLDLSKKTTTTSPPNLINVSSELINFFSNLKIVLKVFNVGIMQNLISNNFDSSGSDPMIHEMNINEEFFNDHDFDAYQNSEAIETFLTEYKDHFTVIYDEIREQYFEKLLLERFTNFLEQIFGLVSKETENGYISYVDVLKVLLIFRKSIKDQGLKDLLVIDSDQSEFSSKTNNKMKESISFIFKRTNEVIDYYYSRITSEFTKELYQDFVHIVLKRFLSFDEGELEKITIDKPKTIPNSSFTTLAAEIENDISVDTLLNTGATAVNFSSIKEKPDHELHLEMPTEKEVWEDGLPTLPSTSVSLLLYNFCEFLVSGDKDSIGSDYLDLYKSPGFKKFRVKIIITLLTFFKETLAVVSETLNEDKSSSTQFLRENLLVSLADFYHLLNFVGTEGKLQDLTDQFKQILNDIAKHSREALFTEVDDKFISRKIHENFEQERLLYLPLS</sequence>
<gene>
    <name evidence="2" type="ORF">DASC09_063990</name>
</gene>
<reference evidence="2 3" key="1">
    <citation type="journal article" date="2023" name="Elife">
        <title>Identification of key yeast species and microbe-microbe interactions impacting larval growth of Drosophila in the wild.</title>
        <authorList>
            <person name="Mure A."/>
            <person name="Sugiura Y."/>
            <person name="Maeda R."/>
            <person name="Honda K."/>
            <person name="Sakurai N."/>
            <person name="Takahashi Y."/>
            <person name="Watada M."/>
            <person name="Katoh T."/>
            <person name="Gotoh A."/>
            <person name="Gotoh Y."/>
            <person name="Taniguchi I."/>
            <person name="Nakamura K."/>
            <person name="Hayashi T."/>
            <person name="Katayama T."/>
            <person name="Uemura T."/>
            <person name="Hattori Y."/>
        </authorList>
    </citation>
    <scope>NUCLEOTIDE SEQUENCE [LARGE SCALE GENOMIC DNA]</scope>
    <source>
        <strain evidence="2 3">SC-9</strain>
    </source>
</reference>
<evidence type="ECO:0000313" key="3">
    <source>
        <dbReference type="Proteomes" id="UP001360560"/>
    </source>
</evidence>
<dbReference type="EMBL" id="BTFZ01000020">
    <property type="protein sequence ID" value="GMM39060.1"/>
    <property type="molecule type" value="Genomic_DNA"/>
</dbReference>
<protein>
    <submittedName>
        <fullName evidence="2">Uncharacterized protein</fullName>
    </submittedName>
</protein>
<keyword evidence="1" id="KW-1133">Transmembrane helix</keyword>
<dbReference type="AlphaFoldDB" id="A0AAV5QWN2"/>
<dbReference type="Proteomes" id="UP001360560">
    <property type="component" value="Unassembled WGS sequence"/>
</dbReference>
<dbReference type="Pfam" id="PF08700">
    <property type="entry name" value="VPS51_Exo84_N"/>
    <property type="match status" value="1"/>
</dbReference>
<keyword evidence="3" id="KW-1185">Reference proteome</keyword>
<evidence type="ECO:0000313" key="2">
    <source>
        <dbReference type="EMBL" id="GMM39060.1"/>
    </source>
</evidence>
<organism evidence="2 3">
    <name type="scientific">Saccharomycopsis crataegensis</name>
    <dbReference type="NCBI Taxonomy" id="43959"/>
    <lineage>
        <taxon>Eukaryota</taxon>
        <taxon>Fungi</taxon>
        <taxon>Dikarya</taxon>
        <taxon>Ascomycota</taxon>
        <taxon>Saccharomycotina</taxon>
        <taxon>Saccharomycetes</taxon>
        <taxon>Saccharomycopsidaceae</taxon>
        <taxon>Saccharomycopsis</taxon>
    </lineage>
</organism>
<accession>A0AAV5QWN2</accession>
<name>A0AAV5QWN2_9ASCO</name>
<proteinExistence type="predicted"/>
<keyword evidence="1" id="KW-0812">Transmembrane</keyword>
<feature type="transmembrane region" description="Helical" evidence="1">
    <location>
        <begin position="210"/>
        <end position="234"/>
    </location>
</feature>